<accession>A0A1E4RV60</accession>
<keyword evidence="6" id="KW-0805">Transcription regulation</keyword>
<dbReference type="Proteomes" id="UP000094389">
    <property type="component" value="Unassembled WGS sequence"/>
</dbReference>
<evidence type="ECO:0000256" key="5">
    <source>
        <dbReference type="ARBA" id="ARBA00022491"/>
    </source>
</evidence>
<keyword evidence="5" id="KW-0678">Repressor</keyword>
<evidence type="ECO:0000256" key="8">
    <source>
        <dbReference type="ARBA" id="ARBA00023242"/>
    </source>
</evidence>
<keyword evidence="8" id="KW-0539">Nucleus</keyword>
<keyword evidence="7" id="KW-0804">Transcription</keyword>
<evidence type="ECO:0000313" key="9">
    <source>
        <dbReference type="EMBL" id="ODV71154.1"/>
    </source>
</evidence>
<evidence type="ECO:0000256" key="2">
    <source>
        <dbReference type="ARBA" id="ARBA00004496"/>
    </source>
</evidence>
<gene>
    <name evidence="9" type="ORF">CYBJADRAFT_169574</name>
</gene>
<evidence type="ECO:0000256" key="3">
    <source>
        <dbReference type="ARBA" id="ARBA00006922"/>
    </source>
</evidence>
<keyword evidence="4" id="KW-0963">Cytoplasm</keyword>
<dbReference type="GeneID" id="30990240"/>
<evidence type="ECO:0000256" key="7">
    <source>
        <dbReference type="ARBA" id="ARBA00023163"/>
    </source>
</evidence>
<dbReference type="Pfam" id="PF08528">
    <property type="entry name" value="Whi5"/>
    <property type="match status" value="1"/>
</dbReference>
<sequence>MTTTTTTATRIPLQPIEQNTLQRNMKASDIAFIINKASAQTSVPTCKANNNNNIPAGQVLKPTDTSSCARKLKYRLRLAYYKLRTNQVNVPLTEIIMGQQEKHVTPSLTRHISLLAASTPLSQKKKRVAFTKSRSMYETLSPVVEAPSYSQSALPVKDTFNHNTNRQTVTPVKRSRDDNGDLIMSSPTKKLCSSTPGSYGAAKSLLQLSLISTN</sequence>
<dbReference type="InterPro" id="IPR013734">
    <property type="entry name" value="TF_Nrm1/Whi5"/>
</dbReference>
<evidence type="ECO:0000256" key="1">
    <source>
        <dbReference type="ARBA" id="ARBA00004123"/>
    </source>
</evidence>
<dbReference type="RefSeq" id="XP_020068193.1">
    <property type="nucleotide sequence ID" value="XM_020215844.1"/>
</dbReference>
<name>A0A1E4RV60_CYBJN</name>
<comment type="subcellular location">
    <subcellularLocation>
        <location evidence="2">Cytoplasm</location>
    </subcellularLocation>
    <subcellularLocation>
        <location evidence="1">Nucleus</location>
    </subcellularLocation>
</comment>
<dbReference type="AlphaFoldDB" id="A0A1E4RV60"/>
<comment type="similarity">
    <text evidence="3">Belongs to the WHI5/NRM1 family.</text>
</comment>
<organism evidence="9 10">
    <name type="scientific">Cyberlindnera jadinii (strain ATCC 18201 / CBS 1600 / BCRC 20928 / JCM 3617 / NBRC 0987 / NRRL Y-1542)</name>
    <name type="common">Torula yeast</name>
    <name type="synonym">Candida utilis</name>
    <dbReference type="NCBI Taxonomy" id="983966"/>
    <lineage>
        <taxon>Eukaryota</taxon>
        <taxon>Fungi</taxon>
        <taxon>Dikarya</taxon>
        <taxon>Ascomycota</taxon>
        <taxon>Saccharomycotina</taxon>
        <taxon>Saccharomycetes</taxon>
        <taxon>Phaffomycetales</taxon>
        <taxon>Phaffomycetaceae</taxon>
        <taxon>Cyberlindnera</taxon>
    </lineage>
</organism>
<evidence type="ECO:0000256" key="4">
    <source>
        <dbReference type="ARBA" id="ARBA00022490"/>
    </source>
</evidence>
<protein>
    <submittedName>
        <fullName evidence="9">Uncharacterized protein</fullName>
    </submittedName>
</protein>
<proteinExistence type="inferred from homology"/>
<evidence type="ECO:0000313" key="10">
    <source>
        <dbReference type="Proteomes" id="UP000094389"/>
    </source>
</evidence>
<dbReference type="GO" id="GO:0005634">
    <property type="term" value="C:nucleus"/>
    <property type="evidence" value="ECO:0007669"/>
    <property type="project" value="UniProtKB-SubCell"/>
</dbReference>
<keyword evidence="10" id="KW-1185">Reference proteome</keyword>
<dbReference type="EMBL" id="KV453943">
    <property type="protein sequence ID" value="ODV71154.1"/>
    <property type="molecule type" value="Genomic_DNA"/>
</dbReference>
<evidence type="ECO:0000256" key="6">
    <source>
        <dbReference type="ARBA" id="ARBA00023015"/>
    </source>
</evidence>
<dbReference type="GO" id="GO:0005737">
    <property type="term" value="C:cytoplasm"/>
    <property type="evidence" value="ECO:0007669"/>
    <property type="project" value="UniProtKB-SubCell"/>
</dbReference>
<dbReference type="OrthoDB" id="5345625at2759"/>
<reference evidence="9 10" key="1">
    <citation type="journal article" date="2016" name="Proc. Natl. Acad. Sci. U.S.A.">
        <title>Comparative genomics of biotechnologically important yeasts.</title>
        <authorList>
            <person name="Riley R."/>
            <person name="Haridas S."/>
            <person name="Wolfe K.H."/>
            <person name="Lopes M.R."/>
            <person name="Hittinger C.T."/>
            <person name="Goeker M."/>
            <person name="Salamov A.A."/>
            <person name="Wisecaver J.H."/>
            <person name="Long T.M."/>
            <person name="Calvey C.H."/>
            <person name="Aerts A.L."/>
            <person name="Barry K.W."/>
            <person name="Choi C."/>
            <person name="Clum A."/>
            <person name="Coughlan A.Y."/>
            <person name="Deshpande S."/>
            <person name="Douglass A.P."/>
            <person name="Hanson S.J."/>
            <person name="Klenk H.-P."/>
            <person name="LaButti K.M."/>
            <person name="Lapidus A."/>
            <person name="Lindquist E.A."/>
            <person name="Lipzen A.M."/>
            <person name="Meier-Kolthoff J.P."/>
            <person name="Ohm R.A."/>
            <person name="Otillar R.P."/>
            <person name="Pangilinan J.L."/>
            <person name="Peng Y."/>
            <person name="Rokas A."/>
            <person name="Rosa C.A."/>
            <person name="Scheuner C."/>
            <person name="Sibirny A.A."/>
            <person name="Slot J.C."/>
            <person name="Stielow J.B."/>
            <person name="Sun H."/>
            <person name="Kurtzman C.P."/>
            <person name="Blackwell M."/>
            <person name="Grigoriev I.V."/>
            <person name="Jeffries T.W."/>
        </authorList>
    </citation>
    <scope>NUCLEOTIDE SEQUENCE [LARGE SCALE GENOMIC DNA]</scope>
    <source>
        <strain evidence="10">ATCC 18201 / CBS 1600 / BCRC 20928 / JCM 3617 / NBRC 0987 / NRRL Y-1542</strain>
    </source>
</reference>